<sequence>MRRITPRGLAVLVLAALLLAGGHWGGYPLLWTLGAVLLGAVVAAVLFTARGIRVAVHRSVYPDRVERGRPALARLQVSNPAGKRQAAFLATDGVSGGTETVRVRGLQPGGKATYHYELATTRRGKVTVGPLTLLRVDAFGLARNHVPTGETTVLWVYPRKLPARALVGGHPRHHHEGNTTDDGLRGSVDLKDVREYVPGDEVRHLHWKATARTGRLMVRDLADPQQPRFTLVLDDRAGALPSDDFEEAVDVAAALLSASALAGQHSRLVTSSGLDVPTSGGAPATRRLLDELCELGQTGEHDAAVVPAALSVGRGSGGCLVVVTSGTAELNTLSLVRRRFGTILLIALSATVQGQSSMAGARVLGAATAAEAVRRWNEVAG</sequence>
<name>A0A1I1AEX8_9PSEU</name>
<keyword evidence="2" id="KW-1133">Transmembrane helix</keyword>
<evidence type="ECO:0000313" key="4">
    <source>
        <dbReference type="EMBL" id="SFB35926.1"/>
    </source>
</evidence>
<dbReference type="PANTHER" id="PTHR34351">
    <property type="entry name" value="SLR1927 PROTEIN-RELATED"/>
    <property type="match status" value="1"/>
</dbReference>
<feature type="domain" description="DUF58" evidence="3">
    <location>
        <begin position="192"/>
        <end position="298"/>
    </location>
</feature>
<evidence type="ECO:0000256" key="2">
    <source>
        <dbReference type="SAM" id="Phobius"/>
    </source>
</evidence>
<dbReference type="InterPro" id="IPR002881">
    <property type="entry name" value="DUF58"/>
</dbReference>
<evidence type="ECO:0000256" key="1">
    <source>
        <dbReference type="SAM" id="MobiDB-lite"/>
    </source>
</evidence>
<keyword evidence="2" id="KW-0472">Membrane</keyword>
<proteinExistence type="predicted"/>
<gene>
    <name evidence="4" type="ORF">SAMN05216266_10922</name>
</gene>
<dbReference type="Proteomes" id="UP000243799">
    <property type="component" value="Unassembled WGS sequence"/>
</dbReference>
<dbReference type="RefSeq" id="WP_091674047.1">
    <property type="nucleotide sequence ID" value="NZ_FOKG01000009.1"/>
</dbReference>
<dbReference type="EMBL" id="FOKG01000009">
    <property type="protein sequence ID" value="SFB35926.1"/>
    <property type="molecule type" value="Genomic_DNA"/>
</dbReference>
<feature type="region of interest" description="Disordered" evidence="1">
    <location>
        <begin position="167"/>
        <end position="186"/>
    </location>
</feature>
<organism evidence="4 5">
    <name type="scientific">Amycolatopsis marina</name>
    <dbReference type="NCBI Taxonomy" id="490629"/>
    <lineage>
        <taxon>Bacteria</taxon>
        <taxon>Bacillati</taxon>
        <taxon>Actinomycetota</taxon>
        <taxon>Actinomycetes</taxon>
        <taxon>Pseudonocardiales</taxon>
        <taxon>Pseudonocardiaceae</taxon>
        <taxon>Amycolatopsis</taxon>
    </lineage>
</organism>
<evidence type="ECO:0000313" key="5">
    <source>
        <dbReference type="Proteomes" id="UP000243799"/>
    </source>
</evidence>
<dbReference type="STRING" id="490629.SAMN05216266_10922"/>
<dbReference type="Pfam" id="PF01882">
    <property type="entry name" value="DUF58"/>
    <property type="match status" value="1"/>
</dbReference>
<dbReference type="PANTHER" id="PTHR34351:SF1">
    <property type="entry name" value="SLR1927 PROTEIN"/>
    <property type="match status" value="1"/>
</dbReference>
<reference evidence="5" key="1">
    <citation type="submission" date="2016-10" db="EMBL/GenBank/DDBJ databases">
        <authorList>
            <person name="Varghese N."/>
            <person name="Submissions S."/>
        </authorList>
    </citation>
    <scope>NUCLEOTIDE SEQUENCE [LARGE SCALE GENOMIC DNA]</scope>
    <source>
        <strain evidence="5">CGMCC 4.3568</strain>
    </source>
</reference>
<feature type="compositionally biased region" description="Basic and acidic residues" evidence="1">
    <location>
        <begin position="176"/>
        <end position="186"/>
    </location>
</feature>
<feature type="transmembrane region" description="Helical" evidence="2">
    <location>
        <begin position="30"/>
        <end position="49"/>
    </location>
</feature>
<evidence type="ECO:0000259" key="3">
    <source>
        <dbReference type="Pfam" id="PF01882"/>
    </source>
</evidence>
<dbReference type="OrthoDB" id="9812729at2"/>
<keyword evidence="5" id="KW-1185">Reference proteome</keyword>
<dbReference type="AlphaFoldDB" id="A0A1I1AEX8"/>
<keyword evidence="2" id="KW-0812">Transmembrane</keyword>
<accession>A0A1I1AEX8</accession>
<protein>
    <submittedName>
        <fullName evidence="4">Uncharacterized conserved protein, DUF58 family, contains vWF domain</fullName>
    </submittedName>
</protein>